<evidence type="ECO:0008006" key="4">
    <source>
        <dbReference type="Google" id="ProtNLM"/>
    </source>
</evidence>
<accession>A0ABR6KQH6</accession>
<feature type="transmembrane region" description="Helical" evidence="1">
    <location>
        <begin position="195"/>
        <end position="228"/>
    </location>
</feature>
<keyword evidence="1" id="KW-0472">Membrane</keyword>
<dbReference type="EMBL" id="JACHOC010000007">
    <property type="protein sequence ID" value="MBB4623735.1"/>
    <property type="molecule type" value="Genomic_DNA"/>
</dbReference>
<feature type="transmembrane region" description="Helical" evidence="1">
    <location>
        <begin position="122"/>
        <end position="145"/>
    </location>
</feature>
<dbReference type="Proteomes" id="UP000533637">
    <property type="component" value="Unassembled WGS sequence"/>
</dbReference>
<evidence type="ECO:0000313" key="3">
    <source>
        <dbReference type="Proteomes" id="UP000533637"/>
    </source>
</evidence>
<keyword evidence="1" id="KW-1133">Transmembrane helix</keyword>
<name>A0ABR6KQH6_9BACT</name>
<feature type="transmembrane region" description="Helical" evidence="1">
    <location>
        <begin position="97"/>
        <end position="116"/>
    </location>
</feature>
<feature type="transmembrane region" description="Helical" evidence="1">
    <location>
        <begin position="363"/>
        <end position="381"/>
    </location>
</feature>
<sequence length="409" mass="46165">MEYLNTDILTRKDKIFLTVYTFFAAFILFPLLSDYFPLDSQTVDIFVFLMCVILYPNAYKNKLMGWALCYFGILTLFFLFGADITIGIGKATVSKKLLIEIAWTLPSFSIVSILWYRNNLKVYNYVALISVAVYLISFVSVLPIVMHYDMRLLATQAELDIHVLGLPGYTLMHAFAMSLPVAFMGYISAEGKHKLVALVLLICNIILVLNTNVTTSLVAMLICIIFFLSYGKKSGINFFRLVIIMVCVLIIYSFNVVEHFLEFLCGWFEGTAVQPKMESFLALYRGGEDEIGAVTGRENLHAISMDSFLSNMIWGGDQVGGHSVILDRLGGMGLLAGIPFIMLLISQIIVWKKKFCNHLSRSYYYLGICIATVFLYTKGLFGEEGWFMISIFVPVVIYTCSMYTVKQSS</sequence>
<keyword evidence="1" id="KW-0812">Transmembrane</keyword>
<comment type="caution">
    <text evidence="2">The sequence shown here is derived from an EMBL/GenBank/DDBJ whole genome shotgun (WGS) entry which is preliminary data.</text>
</comment>
<reference evidence="2 3" key="1">
    <citation type="submission" date="2020-08" db="EMBL/GenBank/DDBJ databases">
        <title>Genomic Encyclopedia of Type Strains, Phase IV (KMG-IV): sequencing the most valuable type-strain genomes for metagenomic binning, comparative biology and taxonomic classification.</title>
        <authorList>
            <person name="Goeker M."/>
        </authorList>
    </citation>
    <scope>NUCLEOTIDE SEQUENCE [LARGE SCALE GENOMIC DNA]</scope>
    <source>
        <strain evidence="2 3">DSM 102983</strain>
    </source>
</reference>
<keyword evidence="3" id="KW-1185">Reference proteome</keyword>
<protein>
    <recommendedName>
        <fullName evidence="4">O-antigen ligase family protein</fullName>
    </recommendedName>
</protein>
<evidence type="ECO:0000313" key="2">
    <source>
        <dbReference type="EMBL" id="MBB4623735.1"/>
    </source>
</evidence>
<feature type="transmembrane region" description="Helical" evidence="1">
    <location>
        <begin position="15"/>
        <end position="36"/>
    </location>
</feature>
<feature type="transmembrane region" description="Helical" evidence="1">
    <location>
        <begin position="235"/>
        <end position="254"/>
    </location>
</feature>
<feature type="transmembrane region" description="Helical" evidence="1">
    <location>
        <begin position="166"/>
        <end position="189"/>
    </location>
</feature>
<proteinExistence type="predicted"/>
<organism evidence="2 3">
    <name type="scientific">Parabacteroides faecis</name>
    <dbReference type="NCBI Taxonomy" id="1217282"/>
    <lineage>
        <taxon>Bacteria</taxon>
        <taxon>Pseudomonadati</taxon>
        <taxon>Bacteroidota</taxon>
        <taxon>Bacteroidia</taxon>
        <taxon>Bacteroidales</taxon>
        <taxon>Tannerellaceae</taxon>
        <taxon>Parabacteroides</taxon>
    </lineage>
</organism>
<feature type="transmembrane region" description="Helical" evidence="1">
    <location>
        <begin position="387"/>
        <end position="405"/>
    </location>
</feature>
<feature type="transmembrane region" description="Helical" evidence="1">
    <location>
        <begin position="329"/>
        <end position="351"/>
    </location>
</feature>
<feature type="transmembrane region" description="Helical" evidence="1">
    <location>
        <begin position="43"/>
        <end position="59"/>
    </location>
</feature>
<feature type="transmembrane region" description="Helical" evidence="1">
    <location>
        <begin position="65"/>
        <end position="85"/>
    </location>
</feature>
<gene>
    <name evidence="2" type="ORF">GGQ57_003651</name>
</gene>
<dbReference type="RefSeq" id="WP_183671704.1">
    <property type="nucleotide sequence ID" value="NZ_BMPB01000008.1"/>
</dbReference>
<evidence type="ECO:0000256" key="1">
    <source>
        <dbReference type="SAM" id="Phobius"/>
    </source>
</evidence>